<keyword evidence="2" id="KW-0808">Transferase</keyword>
<proteinExistence type="inferred from homology"/>
<evidence type="ECO:0000259" key="4">
    <source>
        <dbReference type="Pfam" id="PF11380"/>
    </source>
</evidence>
<evidence type="ECO:0000256" key="3">
    <source>
        <dbReference type="ARBA" id="ARBA00023169"/>
    </source>
</evidence>
<feature type="domain" description="Stealth protein CR1 conserved region 1" evidence="5">
    <location>
        <begin position="3"/>
        <end position="29"/>
    </location>
</feature>
<dbReference type="PANTHER" id="PTHR24045">
    <property type="match status" value="1"/>
</dbReference>
<dbReference type="InterPro" id="IPR047141">
    <property type="entry name" value="Stealth"/>
</dbReference>
<dbReference type="GO" id="GO:0016772">
    <property type="term" value="F:transferase activity, transferring phosphorus-containing groups"/>
    <property type="evidence" value="ECO:0007669"/>
    <property type="project" value="InterPro"/>
</dbReference>
<dbReference type="InterPro" id="IPR031358">
    <property type="entry name" value="Stealth_CR1"/>
</dbReference>
<evidence type="ECO:0000256" key="1">
    <source>
        <dbReference type="ARBA" id="ARBA00007583"/>
    </source>
</evidence>
<reference evidence="6 7" key="1">
    <citation type="journal article" date="2019" name="Nat. Med.">
        <title>A library of human gut bacterial isolates paired with longitudinal multiomics data enables mechanistic microbiome research.</title>
        <authorList>
            <person name="Poyet M."/>
            <person name="Groussin M."/>
            <person name="Gibbons S.M."/>
            <person name="Avila-Pacheco J."/>
            <person name="Jiang X."/>
            <person name="Kearney S.M."/>
            <person name="Perrotta A.R."/>
            <person name="Berdy B."/>
            <person name="Zhao S."/>
            <person name="Lieberman T.D."/>
            <person name="Swanson P.K."/>
            <person name="Smith M."/>
            <person name="Roesemann S."/>
            <person name="Alexander J.E."/>
            <person name="Rich S.A."/>
            <person name="Livny J."/>
            <person name="Vlamakis H."/>
            <person name="Clish C."/>
            <person name="Bullock K."/>
            <person name="Deik A."/>
            <person name="Scott J."/>
            <person name="Pierce K.A."/>
            <person name="Xavier R.J."/>
            <person name="Alm E.J."/>
        </authorList>
    </citation>
    <scope>NUCLEOTIDE SEQUENCE [LARGE SCALE GENOMIC DNA]</scope>
    <source>
        <strain evidence="6 7">BIOML-A10</strain>
    </source>
</reference>
<comment type="similarity">
    <text evidence="1">Belongs to the stealth family.</text>
</comment>
<sequence length="333" mass="38967">MNFPIDFVVTWVDGSDPDWRAKKSKYDSSFTTSENNMNSDKAYREWGTFKYWFRGVEKFAPWVNKVYLVTDNQIPDWLDVDNKKLEVIDHKEIINNDYLPVFSSNAIECNIHKIPNLSEHFVCFNDDMYLTASVLPSDFFSEEGLPKYNTALSPIIPERFGTGNFQINNMEIITSYFSKEEILKNGKFFSPKQGLKQVIKSLLYKNSKFICGFWESHLPYPLLKSTFDLLWEKEKEILERTSASRFRNPADTNIWLFKYWQIASGQYAIGDSKIGGLFSLDDVNSDFWKLLVSNKYKIMCINDGFNIQDEDKVMKEFIATFNEFLPEKSTFEL</sequence>
<name>A0A6L6LJ03_STRPA</name>
<dbReference type="Pfam" id="PF11380">
    <property type="entry name" value="Stealth_CR2"/>
    <property type="match status" value="1"/>
</dbReference>
<evidence type="ECO:0000259" key="5">
    <source>
        <dbReference type="Pfam" id="PF17101"/>
    </source>
</evidence>
<evidence type="ECO:0000256" key="2">
    <source>
        <dbReference type="ARBA" id="ARBA00022679"/>
    </source>
</evidence>
<dbReference type="GO" id="GO:0000271">
    <property type="term" value="P:polysaccharide biosynthetic process"/>
    <property type="evidence" value="ECO:0007669"/>
    <property type="project" value="UniProtKB-KW"/>
</dbReference>
<protein>
    <submittedName>
        <fullName evidence="6">Capsule biosynthesis protein CapG</fullName>
    </submittedName>
</protein>
<gene>
    <name evidence="6" type="ORF">GMC80_09665</name>
</gene>
<dbReference type="InterPro" id="IPR021520">
    <property type="entry name" value="Stealth_CR2"/>
</dbReference>
<dbReference type="Pfam" id="PF17101">
    <property type="entry name" value="Stealth_CR1"/>
    <property type="match status" value="1"/>
</dbReference>
<feature type="domain" description="Stealth protein CR2 conserved region 2" evidence="4">
    <location>
        <begin position="43"/>
        <end position="146"/>
    </location>
</feature>
<keyword evidence="3" id="KW-0270">Exopolysaccharide synthesis</keyword>
<evidence type="ECO:0000313" key="7">
    <source>
        <dbReference type="Proteomes" id="UP000462658"/>
    </source>
</evidence>
<dbReference type="EMBL" id="WMZA01000004">
    <property type="protein sequence ID" value="MTR63576.1"/>
    <property type="molecule type" value="Genomic_DNA"/>
</dbReference>
<comment type="caution">
    <text evidence="6">The sequence shown here is derived from an EMBL/GenBank/DDBJ whole genome shotgun (WGS) entry which is preliminary data.</text>
</comment>
<dbReference type="PANTHER" id="PTHR24045:SF0">
    <property type="entry name" value="N-ACETYLGLUCOSAMINE-1-PHOSPHOTRANSFERASE SUBUNITS ALPHA_BETA"/>
    <property type="match status" value="1"/>
</dbReference>
<dbReference type="AlphaFoldDB" id="A0A6L6LJ03"/>
<dbReference type="Proteomes" id="UP000462658">
    <property type="component" value="Unassembled WGS sequence"/>
</dbReference>
<evidence type="ECO:0000313" key="6">
    <source>
        <dbReference type="EMBL" id="MTR63576.1"/>
    </source>
</evidence>
<organism evidence="6 7">
    <name type="scientific">Streptococcus parasanguinis</name>
    <dbReference type="NCBI Taxonomy" id="1318"/>
    <lineage>
        <taxon>Bacteria</taxon>
        <taxon>Bacillati</taxon>
        <taxon>Bacillota</taxon>
        <taxon>Bacilli</taxon>
        <taxon>Lactobacillales</taxon>
        <taxon>Streptococcaceae</taxon>
        <taxon>Streptococcus</taxon>
    </lineage>
</organism>
<dbReference type="RefSeq" id="WP_155168241.1">
    <property type="nucleotide sequence ID" value="NZ_WMYU01000004.1"/>
</dbReference>
<accession>A0A6L6LJ03</accession>